<dbReference type="SUPFAM" id="SSF81383">
    <property type="entry name" value="F-box domain"/>
    <property type="match status" value="1"/>
</dbReference>
<dbReference type="AlphaFoldDB" id="A0A2I4DUL3"/>
<dbReference type="InterPro" id="IPR001810">
    <property type="entry name" value="F-box_dom"/>
</dbReference>
<dbReference type="InterPro" id="IPR036047">
    <property type="entry name" value="F-box-like_dom_sf"/>
</dbReference>
<dbReference type="CDD" id="cd22157">
    <property type="entry name" value="F-box_AtFBW1-like"/>
    <property type="match status" value="1"/>
</dbReference>
<protein>
    <submittedName>
        <fullName evidence="3 4">F-box protein At5g49610</fullName>
    </submittedName>
</protein>
<name>A0A2I4DUL3_JUGRE</name>
<dbReference type="Pfam" id="PF08268">
    <property type="entry name" value="FBA_3"/>
    <property type="match status" value="1"/>
</dbReference>
<dbReference type="PANTHER" id="PTHR31672:SF13">
    <property type="entry name" value="F-BOX PROTEIN CPR30-LIKE"/>
    <property type="match status" value="1"/>
</dbReference>
<evidence type="ECO:0000313" key="2">
    <source>
        <dbReference type="Proteomes" id="UP000235220"/>
    </source>
</evidence>
<dbReference type="OrthoDB" id="1177626at2759"/>
<dbReference type="Pfam" id="PF00646">
    <property type="entry name" value="F-box"/>
    <property type="match status" value="1"/>
</dbReference>
<gene>
    <name evidence="3 4" type="primary">LOC108983589</name>
</gene>
<dbReference type="InterPro" id="IPR050796">
    <property type="entry name" value="SCF_F-box_component"/>
</dbReference>
<dbReference type="NCBIfam" id="TIGR01640">
    <property type="entry name" value="F_box_assoc_1"/>
    <property type="match status" value="1"/>
</dbReference>
<evidence type="ECO:0000313" key="4">
    <source>
        <dbReference type="RefSeq" id="XP_018810839.1"/>
    </source>
</evidence>
<organism evidence="2 4">
    <name type="scientific">Juglans regia</name>
    <name type="common">English walnut</name>
    <dbReference type="NCBI Taxonomy" id="51240"/>
    <lineage>
        <taxon>Eukaryota</taxon>
        <taxon>Viridiplantae</taxon>
        <taxon>Streptophyta</taxon>
        <taxon>Embryophyta</taxon>
        <taxon>Tracheophyta</taxon>
        <taxon>Spermatophyta</taxon>
        <taxon>Magnoliopsida</taxon>
        <taxon>eudicotyledons</taxon>
        <taxon>Gunneridae</taxon>
        <taxon>Pentapetalae</taxon>
        <taxon>rosids</taxon>
        <taxon>fabids</taxon>
        <taxon>Fagales</taxon>
        <taxon>Juglandaceae</taxon>
        <taxon>Juglans</taxon>
    </lineage>
</organism>
<dbReference type="PANTHER" id="PTHR31672">
    <property type="entry name" value="BNACNNG10540D PROTEIN"/>
    <property type="match status" value="1"/>
</dbReference>
<accession>A0A2I4DUL3</accession>
<dbReference type="Gramene" id="Jr02_23540_p1">
    <property type="protein sequence ID" value="cds.Jr02_23540_p1"/>
    <property type="gene ID" value="Jr02_23540"/>
</dbReference>
<dbReference type="STRING" id="51240.A0A2I4DUL3"/>
<dbReference type="KEGG" id="jre:108983589"/>
<dbReference type="RefSeq" id="XP_018810839.1">
    <property type="nucleotide sequence ID" value="XM_018955294.2"/>
</dbReference>
<dbReference type="Gene3D" id="1.20.1280.50">
    <property type="match status" value="1"/>
</dbReference>
<keyword evidence="2" id="KW-1185">Reference proteome</keyword>
<proteinExistence type="predicted"/>
<reference evidence="3 4" key="1">
    <citation type="submission" date="2025-04" db="UniProtKB">
        <authorList>
            <consortium name="RefSeq"/>
        </authorList>
    </citation>
    <scope>IDENTIFICATION</scope>
    <source>
        <tissue evidence="3 4">Leaves</tissue>
    </source>
</reference>
<feature type="domain" description="F-box" evidence="1">
    <location>
        <begin position="21"/>
        <end position="60"/>
    </location>
</feature>
<dbReference type="GeneID" id="108983589"/>
<evidence type="ECO:0000313" key="3">
    <source>
        <dbReference type="RefSeq" id="XP_018810833.1"/>
    </source>
</evidence>
<dbReference type="Proteomes" id="UP000235220">
    <property type="component" value="Chromosome 2"/>
</dbReference>
<dbReference type="InterPro" id="IPR017451">
    <property type="entry name" value="F-box-assoc_interact_dom"/>
</dbReference>
<dbReference type="SMART" id="SM00256">
    <property type="entry name" value="FBOX"/>
    <property type="match status" value="1"/>
</dbReference>
<dbReference type="RefSeq" id="XP_018810833.1">
    <property type="nucleotide sequence ID" value="XM_018955288.2"/>
</dbReference>
<dbReference type="InterPro" id="IPR013187">
    <property type="entry name" value="F-box-assoc_dom_typ3"/>
</dbReference>
<sequence length="388" mass="44383">MVEIGGMLMRNRNVSWFDVESTEDILANILSRVPVNSLLVFKSVSKLWYRLIHSPNFIKLQLSQTLKNPTYIIYPYMDEVMNLYLMKSIGEITEMITLRDCENISSQSLICSYSGLICCINYPLIPNSKMDEVDLTDFEIRICNPTTREIFFLPKGSPSETEISIGVAFCPKTTEYKVFRFFHSKHESHDIHLECEIYSSCTGSWRGIGVVQHHPMGFRHCPLGSNHVFVNGKVYWFVALEEDQYTPGSILSIDIEENLRTINLPEEVTEHSFLVDLEGCLSLVAVHDGDEVVNIWVLDDSNQPNWEIRCSVDTAFSSMECVDFVTARKNEVFFITTEHYLIYNVDYGTWTELDLADTFERNSPVAFPYTESLLPCCGLLGSEQEGDD</sequence>
<evidence type="ECO:0000259" key="1">
    <source>
        <dbReference type="SMART" id="SM00256"/>
    </source>
</evidence>